<name>A0A0L6JRY0_9FIRM</name>
<protein>
    <recommendedName>
        <fullName evidence="1">Radical SAM core domain-containing protein</fullName>
    </recommendedName>
</protein>
<dbReference type="InterPro" id="IPR023862">
    <property type="entry name" value="CHP03960_rSAM"/>
</dbReference>
<gene>
    <name evidence="2" type="ORF">Bccel_3729</name>
</gene>
<dbReference type="PANTHER" id="PTHR42731:SF1">
    <property type="entry name" value="RADICAL SAM DOMAIN PROTEIN"/>
    <property type="match status" value="1"/>
</dbReference>
<dbReference type="InterPro" id="IPR058240">
    <property type="entry name" value="rSAM_sf"/>
</dbReference>
<dbReference type="EMBL" id="LGTC01000001">
    <property type="protein sequence ID" value="KNY28455.1"/>
    <property type="molecule type" value="Genomic_DNA"/>
</dbReference>
<dbReference type="eggNOG" id="COG1032">
    <property type="taxonomic scope" value="Bacteria"/>
</dbReference>
<dbReference type="GO" id="GO:0003824">
    <property type="term" value="F:catalytic activity"/>
    <property type="evidence" value="ECO:0007669"/>
    <property type="project" value="InterPro"/>
</dbReference>
<dbReference type="STRING" id="398512.Bccel_3729"/>
<dbReference type="Proteomes" id="UP000036923">
    <property type="component" value="Unassembled WGS sequence"/>
</dbReference>
<dbReference type="SFLD" id="SFLDG01082">
    <property type="entry name" value="B12-binding_domain_containing"/>
    <property type="match status" value="1"/>
</dbReference>
<feature type="domain" description="Radical SAM core" evidence="1">
    <location>
        <begin position="254"/>
        <end position="493"/>
    </location>
</feature>
<evidence type="ECO:0000313" key="3">
    <source>
        <dbReference type="Proteomes" id="UP000036923"/>
    </source>
</evidence>
<dbReference type="Pfam" id="PF19864">
    <property type="entry name" value="Radical_SAM_N2"/>
    <property type="match status" value="1"/>
</dbReference>
<dbReference type="Pfam" id="PF04055">
    <property type="entry name" value="Radical_SAM"/>
    <property type="match status" value="1"/>
</dbReference>
<dbReference type="PROSITE" id="PS51918">
    <property type="entry name" value="RADICAL_SAM"/>
    <property type="match status" value="1"/>
</dbReference>
<dbReference type="Pfam" id="PF10105">
    <property type="entry name" value="DUF2344"/>
    <property type="match status" value="1"/>
</dbReference>
<dbReference type="PATRIC" id="fig|398512.5.peg.3905"/>
<comment type="caution">
    <text evidence="2">The sequence shown here is derived from an EMBL/GenBank/DDBJ whole genome shotgun (WGS) entry which is preliminary data.</text>
</comment>
<dbReference type="AlphaFoldDB" id="A0A0L6JRY0"/>
<dbReference type="SUPFAM" id="SSF102114">
    <property type="entry name" value="Radical SAM enzymes"/>
    <property type="match status" value="1"/>
</dbReference>
<proteinExistence type="predicted"/>
<dbReference type="PANTHER" id="PTHR42731">
    <property type="entry name" value="SLL1084 PROTEIN"/>
    <property type="match status" value="1"/>
</dbReference>
<evidence type="ECO:0000259" key="1">
    <source>
        <dbReference type="PROSITE" id="PS51918"/>
    </source>
</evidence>
<dbReference type="InterPro" id="IPR007197">
    <property type="entry name" value="rSAM"/>
</dbReference>
<evidence type="ECO:0000313" key="2">
    <source>
        <dbReference type="EMBL" id="KNY28455.1"/>
    </source>
</evidence>
<dbReference type="SFLD" id="SFLDS00029">
    <property type="entry name" value="Radical_SAM"/>
    <property type="match status" value="1"/>
</dbReference>
<dbReference type="NCBIfam" id="TIGR03960">
    <property type="entry name" value="rSAM_fuse_unch"/>
    <property type="match status" value="1"/>
</dbReference>
<dbReference type="InterPro" id="IPR023404">
    <property type="entry name" value="rSAM_horseshoe"/>
</dbReference>
<keyword evidence="3" id="KW-1185">Reference proteome</keyword>
<sequence length="886" mass="101264">MINKISDEILLSVEKPSRYTGNEWNSIKKDISNIKIRFAFCFPDVYEVGMSHLGMKILYHLINKRDDAYCERVFVPWVDMEAKMREKSIPLFALETKSPVKDFDILGFTLQYEMCYTNILNALDLSGIPVLSSERTNKHPFVCAGGPCAYNPEPLAEFIDFFVLGEGEEVLHDVLDAYSLWKDQNASRQEYLEKISKIEGVYVPSFYDVKYKEDGTIEKFIPKKKDYPEVIKKRIIKDLDNTFFPEEIIVPFTDIVHDRVMLELFRGCIRGCRFCQAGFIYRPVRERSTEKLSETAKKLIDSSGYDEISLTSLSTSDYTNLPDLTGKLIEEMEKRKVNLSLPSLRIDSFSLDLMEKAQKVRKSGLTFAPEAGTQRLRDVINKGVTEEDLIKSATLAFSGGWNGVKLYFMIGLPTETMEDVEGIADLGNKVVDAYMSVPKEKRGKGLNVTISTSSFVPKPFTPFQWEPQDFIETFTEKQKTLKSKIKNKYISYNWHDSKLSLLEAVFARGDRRLCKVLLRAWEKGCKFDAWGEHFKYDAWMEAFLENGVDVHFYANRKRSYDEILPWDHIDIGVSKDFFINEMEKAKAEELTSNCRTGCSGCGLLFLREESVLNSIRVKFVRGEEVKYISHLDMMKLFERAARRSNLPISYSQGFNPHPNMVFGLPLSVGVTSESEYGDFELSYSMEPSEFLNQYNGNLPDGLKIMDAMDKTTKSNIMATIAAADYEILVSSDKKYGMDFINGTISNIMSKDNIFVSKESKKSKKDVDIRPMIHSLKAMMIYNLENGADHSDIKSNEELISNPFMINYIKGLYKYEPGILSYDVKNLFCISAKLSAGSKSNLKPDLLISAFNLLSNMELKLVKVHRTGLYIERDSRILNPMSQDALS</sequence>
<dbReference type="InterPro" id="IPR018768">
    <property type="entry name" value="DUF2344"/>
</dbReference>
<dbReference type="InterPro" id="IPR045784">
    <property type="entry name" value="Radical_SAM_N2"/>
</dbReference>
<accession>A0A0L6JRY0</accession>
<dbReference type="SMART" id="SM00729">
    <property type="entry name" value="Elp3"/>
    <property type="match status" value="1"/>
</dbReference>
<reference evidence="3" key="1">
    <citation type="submission" date="2015-07" db="EMBL/GenBank/DDBJ databases">
        <title>Near-Complete Genome Sequence of the Cellulolytic Bacterium Bacteroides (Pseudobacteroides) cellulosolvens ATCC 35603.</title>
        <authorList>
            <person name="Dassa B."/>
            <person name="Utturkar S.M."/>
            <person name="Klingeman D.M."/>
            <person name="Hurt R.A."/>
            <person name="Keller M."/>
            <person name="Xu J."/>
            <person name="Reddy Y.H.K."/>
            <person name="Borovok I."/>
            <person name="Grinberg I.R."/>
            <person name="Lamed R."/>
            <person name="Zhivin O."/>
            <person name="Bayer E.A."/>
            <person name="Brown S.D."/>
        </authorList>
    </citation>
    <scope>NUCLEOTIDE SEQUENCE [LARGE SCALE GENOMIC DNA]</scope>
    <source>
        <strain evidence="3">DSM 2933</strain>
    </source>
</reference>
<dbReference type="NCBIfam" id="TIGR03936">
    <property type="entry name" value="sam_1_link_chp"/>
    <property type="match status" value="1"/>
</dbReference>
<dbReference type="Gene3D" id="3.80.30.20">
    <property type="entry name" value="tm_1862 like domain"/>
    <property type="match status" value="1"/>
</dbReference>
<dbReference type="GO" id="GO:0051536">
    <property type="term" value="F:iron-sulfur cluster binding"/>
    <property type="evidence" value="ECO:0007669"/>
    <property type="project" value="InterPro"/>
</dbReference>
<dbReference type="CDD" id="cd01335">
    <property type="entry name" value="Radical_SAM"/>
    <property type="match status" value="1"/>
</dbReference>
<dbReference type="InterPro" id="IPR006638">
    <property type="entry name" value="Elp3/MiaA/NifB-like_rSAM"/>
</dbReference>
<organism evidence="2 3">
    <name type="scientific">Pseudobacteroides cellulosolvens ATCC 35603 = DSM 2933</name>
    <dbReference type="NCBI Taxonomy" id="398512"/>
    <lineage>
        <taxon>Bacteria</taxon>
        <taxon>Bacillati</taxon>
        <taxon>Bacillota</taxon>
        <taxon>Clostridia</taxon>
        <taxon>Eubacteriales</taxon>
        <taxon>Oscillospiraceae</taxon>
        <taxon>Pseudobacteroides</taxon>
    </lineage>
</organism>